<dbReference type="Proteomes" id="UP000198597">
    <property type="component" value="Unassembled WGS sequence"/>
</dbReference>
<name>A0A1H0T6C5_9CLOT</name>
<feature type="transmembrane region" description="Helical" evidence="9">
    <location>
        <begin position="520"/>
        <end position="543"/>
    </location>
</feature>
<comment type="function">
    <text evidence="9">Part of the high-affinity ATP-driven potassium transport (or Kdp) system, which catalyzes the hydrolysis of ATP coupled with the electrogenic transport of potassium into the cytoplasm. This subunit binds the extracellular potassium ions and delivers the ions to the membrane domain of KdpB through an intramembrane tunnel.</text>
</comment>
<dbReference type="PANTHER" id="PTHR30607:SF2">
    <property type="entry name" value="POTASSIUM-TRANSPORTING ATPASE POTASSIUM-BINDING SUBUNIT"/>
    <property type="match status" value="1"/>
</dbReference>
<feature type="transmembrane region" description="Helical" evidence="9">
    <location>
        <begin position="129"/>
        <end position="154"/>
    </location>
</feature>
<comment type="similarity">
    <text evidence="9">Belongs to the KdpA family.</text>
</comment>
<keyword evidence="3 9" id="KW-0633">Potassium transport</keyword>
<keyword evidence="7 9" id="KW-0406">Ion transport</keyword>
<evidence type="ECO:0000256" key="1">
    <source>
        <dbReference type="ARBA" id="ARBA00022448"/>
    </source>
</evidence>
<feature type="transmembrane region" description="Helical" evidence="9">
    <location>
        <begin position="280"/>
        <end position="298"/>
    </location>
</feature>
<dbReference type="PIRSF" id="PIRSF001294">
    <property type="entry name" value="K_ATPaseA"/>
    <property type="match status" value="1"/>
</dbReference>
<keyword evidence="6 9" id="KW-1133">Transmembrane helix</keyword>
<keyword evidence="11" id="KW-1185">Reference proteome</keyword>
<keyword evidence="2 9" id="KW-1003">Cell membrane</keyword>
<evidence type="ECO:0000256" key="3">
    <source>
        <dbReference type="ARBA" id="ARBA00022538"/>
    </source>
</evidence>
<gene>
    <name evidence="9" type="primary">kdpA</name>
    <name evidence="10" type="ORF">SAMN04488529_10688</name>
</gene>
<evidence type="ECO:0000256" key="7">
    <source>
        <dbReference type="ARBA" id="ARBA00023065"/>
    </source>
</evidence>
<evidence type="ECO:0000313" key="11">
    <source>
        <dbReference type="Proteomes" id="UP000198597"/>
    </source>
</evidence>
<dbReference type="Pfam" id="PF03814">
    <property type="entry name" value="KdpA"/>
    <property type="match status" value="1"/>
</dbReference>
<feature type="transmembrane region" description="Helical" evidence="9">
    <location>
        <begin position="249"/>
        <end position="268"/>
    </location>
</feature>
<dbReference type="STRING" id="94869.SAMN04488529_10688"/>
<dbReference type="NCBIfam" id="TIGR00680">
    <property type="entry name" value="kdpA"/>
    <property type="match status" value="1"/>
</dbReference>
<dbReference type="InterPro" id="IPR004623">
    <property type="entry name" value="KdpA"/>
</dbReference>
<dbReference type="EMBL" id="FNJM01000006">
    <property type="protein sequence ID" value="SDP49549.1"/>
    <property type="molecule type" value="Genomic_DNA"/>
</dbReference>
<keyword evidence="5 9" id="KW-0630">Potassium</keyword>
<dbReference type="HAMAP" id="MF_00275">
    <property type="entry name" value="KdpA"/>
    <property type="match status" value="1"/>
</dbReference>
<reference evidence="10 11" key="1">
    <citation type="submission" date="2016-10" db="EMBL/GenBank/DDBJ databases">
        <authorList>
            <person name="de Groot N.N."/>
        </authorList>
    </citation>
    <scope>NUCLEOTIDE SEQUENCE [LARGE SCALE GENOMIC DNA]</scope>
    <source>
        <strain evidence="10 11">DSM 12272</strain>
    </source>
</reference>
<dbReference type="GO" id="GO:0008556">
    <property type="term" value="F:P-type potassium transmembrane transporter activity"/>
    <property type="evidence" value="ECO:0007669"/>
    <property type="project" value="InterPro"/>
</dbReference>
<evidence type="ECO:0000256" key="4">
    <source>
        <dbReference type="ARBA" id="ARBA00022692"/>
    </source>
</evidence>
<protein>
    <recommendedName>
        <fullName evidence="9">Potassium-transporting ATPase potassium-binding subunit</fullName>
    </recommendedName>
    <alternativeName>
        <fullName evidence="9">ATP phosphohydrolase [potassium-transporting] A chain</fullName>
    </alternativeName>
    <alternativeName>
        <fullName evidence="9">Potassium-binding and translocating subunit A</fullName>
    </alternativeName>
    <alternativeName>
        <fullName evidence="9">Potassium-translocating ATPase A chain</fullName>
    </alternativeName>
</protein>
<keyword evidence="1 9" id="KW-0813">Transport</keyword>
<organism evidence="10 11">
    <name type="scientific">Clostridium gasigenes</name>
    <dbReference type="NCBI Taxonomy" id="94869"/>
    <lineage>
        <taxon>Bacteria</taxon>
        <taxon>Bacillati</taxon>
        <taxon>Bacillota</taxon>
        <taxon>Clostridia</taxon>
        <taxon>Eubacteriales</taxon>
        <taxon>Clostridiaceae</taxon>
        <taxon>Clostridium</taxon>
    </lineage>
</organism>
<proteinExistence type="inferred from homology"/>
<keyword evidence="4 9" id="KW-0812">Transmembrane</keyword>
<comment type="subunit">
    <text evidence="9">The system is composed of three essential subunits: KdpA, KdpB and KdpC.</text>
</comment>
<evidence type="ECO:0000256" key="8">
    <source>
        <dbReference type="ARBA" id="ARBA00023136"/>
    </source>
</evidence>
<evidence type="ECO:0000256" key="2">
    <source>
        <dbReference type="ARBA" id="ARBA00022475"/>
    </source>
</evidence>
<evidence type="ECO:0000313" key="10">
    <source>
        <dbReference type="EMBL" id="SDP49549.1"/>
    </source>
</evidence>
<feature type="transmembrane region" description="Helical" evidence="9">
    <location>
        <begin position="64"/>
        <end position="89"/>
    </location>
</feature>
<dbReference type="GO" id="GO:0030955">
    <property type="term" value="F:potassium ion binding"/>
    <property type="evidence" value="ECO:0007669"/>
    <property type="project" value="UniProtKB-UniRule"/>
</dbReference>
<evidence type="ECO:0000256" key="5">
    <source>
        <dbReference type="ARBA" id="ARBA00022958"/>
    </source>
</evidence>
<feature type="transmembrane region" description="Helical" evidence="9">
    <location>
        <begin position="474"/>
        <end position="499"/>
    </location>
</feature>
<feature type="transmembrane region" description="Helical" evidence="9">
    <location>
        <begin position="376"/>
        <end position="395"/>
    </location>
</feature>
<accession>A0A1H0T6C5</accession>
<dbReference type="GO" id="GO:0005886">
    <property type="term" value="C:plasma membrane"/>
    <property type="evidence" value="ECO:0007669"/>
    <property type="project" value="UniProtKB-SubCell"/>
</dbReference>
<dbReference type="PANTHER" id="PTHR30607">
    <property type="entry name" value="POTASSIUM-TRANSPORTING ATPASE A CHAIN"/>
    <property type="match status" value="1"/>
</dbReference>
<dbReference type="AlphaFoldDB" id="A0A1H0T6C5"/>
<keyword evidence="8 9" id="KW-0472">Membrane</keyword>
<evidence type="ECO:0000256" key="6">
    <source>
        <dbReference type="ARBA" id="ARBA00022989"/>
    </source>
</evidence>
<comment type="subcellular location">
    <subcellularLocation>
        <location evidence="9">Cell membrane</location>
        <topology evidence="9">Multi-pass membrane protein</topology>
    </subcellularLocation>
</comment>
<feature type="transmembrane region" description="Helical" evidence="9">
    <location>
        <begin position="175"/>
        <end position="193"/>
    </location>
</feature>
<evidence type="ECO:0000256" key="9">
    <source>
        <dbReference type="HAMAP-Rule" id="MF_00275"/>
    </source>
</evidence>
<sequence length="553" mass="59679">MYMEWLALLLLMAVFIFITIYVGKYLYSILFNTKSFADPVMDKIDNAIYKLSGVKGKDMDWKQYIVALLVTNGVMLVAGFTLLMVQQYIVGSSAERLDMNWHTAFNTAISFMTNTNLQDYTGELHLTNITQMIVITVYMFTSAATGFAICGAFIKGITGHSMGNFYRDLTRIITRLLIPVSIIASVIMIGQGVPQTLEAHKVVQTLEGGVQTLALGPVASLESIKHLGTNGGGFFGANSAHPFENPTPITNMLEIVLMMFTSGAYCYVFGKACKNKKQGWAIFGAALILFLLVIPVIYNAELAGNPAINQLGITNTIGNMEGKEVRNGIFDSSLFTVVTTSFTTGSVNNMHDSLTPIGGAVPMWNMMLNCVFGGKGVGFINLIIYAMLGVFICGLMVGRTPEFLRRKIEGKEMKLIAAAILIHPIAILVPTAIAVAAGKGSLDGYHGFSQMLYQFVTSAANNGSGFEGLADATMFWNVAAGIVMLIGRYTSMILLLAVAGSMMKKKQVPETSVAFRTDTGLFVGVLVATILIIGALTFLPVLVLGPGAEFLTM</sequence>
<feature type="transmembrane region" description="Helical" evidence="9">
    <location>
        <begin position="6"/>
        <end position="27"/>
    </location>
</feature>
<feature type="transmembrane region" description="Helical" evidence="9">
    <location>
        <begin position="415"/>
        <end position="437"/>
    </location>
</feature>